<protein>
    <submittedName>
        <fullName evidence="1">Uncharacterized protein</fullName>
    </submittedName>
</protein>
<accession>A0A1K2HMB3</accession>
<proteinExistence type="predicted"/>
<dbReference type="AlphaFoldDB" id="A0A1K2HMB3"/>
<evidence type="ECO:0000313" key="2">
    <source>
        <dbReference type="Proteomes" id="UP000186513"/>
    </source>
</evidence>
<sequence length="306" mass="35059">MKMQTRLIFNSFLALLCVITFAKEDGSRVWIERPWEYRFILLIGDPASFSAKSELGKRILATVDPSEPQIIQSILPDATIIRTDSPNALLEMDKAVAFQLIRFNEQGEVISPYHWTQKLSGKINRIRSLILAPGNAPADLQFHLGYWYTGISSEESAYIPAICSMGDMERRYKPGFKAAYTHGNFGCREWGYYLQNDQFPYIDVTSYQWEDDYDKPTNKKGEYPQMLVARILPVIGWGRFDVPSKPVIGKQIDTWVCLHECPDSEAPGIIPDIKAWAAKRGWPVPLPPEKMPLFPDREYQRGEFID</sequence>
<gene>
    <name evidence="1" type="ORF">SAMN02745887_02398</name>
</gene>
<organism evidence="1 2">
    <name type="scientific">Chitinimonas taiwanensis DSM 18899</name>
    <dbReference type="NCBI Taxonomy" id="1121279"/>
    <lineage>
        <taxon>Bacteria</taxon>
        <taxon>Pseudomonadati</taxon>
        <taxon>Pseudomonadota</taxon>
        <taxon>Betaproteobacteria</taxon>
        <taxon>Neisseriales</taxon>
        <taxon>Chitinibacteraceae</taxon>
        <taxon>Chitinimonas</taxon>
    </lineage>
</organism>
<dbReference type="STRING" id="1121279.SAMN02745887_02398"/>
<dbReference type="OrthoDB" id="8775914at2"/>
<name>A0A1K2HMB3_9NEIS</name>
<keyword evidence="2" id="KW-1185">Reference proteome</keyword>
<dbReference type="Proteomes" id="UP000186513">
    <property type="component" value="Unassembled WGS sequence"/>
</dbReference>
<reference evidence="1 2" key="1">
    <citation type="submission" date="2016-11" db="EMBL/GenBank/DDBJ databases">
        <authorList>
            <person name="Jaros S."/>
            <person name="Januszkiewicz K."/>
            <person name="Wedrychowicz H."/>
        </authorList>
    </citation>
    <scope>NUCLEOTIDE SEQUENCE [LARGE SCALE GENOMIC DNA]</scope>
    <source>
        <strain evidence="1 2">DSM 18899</strain>
    </source>
</reference>
<dbReference type="RefSeq" id="WP_139256143.1">
    <property type="nucleotide sequence ID" value="NZ_FPKR01000009.1"/>
</dbReference>
<dbReference type="EMBL" id="FPKR01000009">
    <property type="protein sequence ID" value="SFZ77394.1"/>
    <property type="molecule type" value="Genomic_DNA"/>
</dbReference>
<evidence type="ECO:0000313" key="1">
    <source>
        <dbReference type="EMBL" id="SFZ77394.1"/>
    </source>
</evidence>